<sequence>MNTLRPYWRSGLLLGFLIIVCFQLYIFITLDLSFLNPKRELACGNLGSQKCSLIEYFFTEAIPGATAFFLDMVTGANSIFWISIFLLVLAVTTSVGYLIDKLIAKKI</sequence>
<feature type="transmembrane region" description="Helical" evidence="1">
    <location>
        <begin position="79"/>
        <end position="99"/>
    </location>
</feature>
<name>A0A1G2KWY5_9BACT</name>
<reference evidence="2 3" key="1">
    <citation type="journal article" date="2016" name="Nat. Commun.">
        <title>Thousands of microbial genomes shed light on interconnected biogeochemical processes in an aquifer system.</title>
        <authorList>
            <person name="Anantharaman K."/>
            <person name="Brown C.T."/>
            <person name="Hug L.A."/>
            <person name="Sharon I."/>
            <person name="Castelle C.J."/>
            <person name="Probst A.J."/>
            <person name="Thomas B.C."/>
            <person name="Singh A."/>
            <person name="Wilkins M.J."/>
            <person name="Karaoz U."/>
            <person name="Brodie E.L."/>
            <person name="Williams K.H."/>
            <person name="Hubbard S.S."/>
            <person name="Banfield J.F."/>
        </authorList>
    </citation>
    <scope>NUCLEOTIDE SEQUENCE [LARGE SCALE GENOMIC DNA]</scope>
</reference>
<keyword evidence="1" id="KW-0472">Membrane</keyword>
<keyword evidence="1" id="KW-0812">Transmembrane</keyword>
<keyword evidence="1" id="KW-1133">Transmembrane helix</keyword>
<dbReference type="EMBL" id="MHQL01000004">
    <property type="protein sequence ID" value="OHA03965.1"/>
    <property type="molecule type" value="Genomic_DNA"/>
</dbReference>
<dbReference type="AlphaFoldDB" id="A0A1G2KWY5"/>
<evidence type="ECO:0000313" key="3">
    <source>
        <dbReference type="Proteomes" id="UP000177811"/>
    </source>
</evidence>
<accession>A0A1G2KWY5</accession>
<proteinExistence type="predicted"/>
<dbReference type="Proteomes" id="UP000177811">
    <property type="component" value="Unassembled WGS sequence"/>
</dbReference>
<feature type="transmembrane region" description="Helical" evidence="1">
    <location>
        <begin position="12"/>
        <end position="30"/>
    </location>
</feature>
<evidence type="ECO:0000256" key="1">
    <source>
        <dbReference type="SAM" id="Phobius"/>
    </source>
</evidence>
<protein>
    <submittedName>
        <fullName evidence="2">Uncharacterized protein</fullName>
    </submittedName>
</protein>
<gene>
    <name evidence="2" type="ORF">A3C16_01055</name>
</gene>
<comment type="caution">
    <text evidence="2">The sequence shown here is derived from an EMBL/GenBank/DDBJ whole genome shotgun (WGS) entry which is preliminary data.</text>
</comment>
<evidence type="ECO:0000313" key="2">
    <source>
        <dbReference type="EMBL" id="OHA03965.1"/>
    </source>
</evidence>
<organism evidence="2 3">
    <name type="scientific">Candidatus Sungbacteria bacterium RIFCSPHIGHO2_02_FULL_51_29</name>
    <dbReference type="NCBI Taxonomy" id="1802273"/>
    <lineage>
        <taxon>Bacteria</taxon>
        <taxon>Candidatus Sungiibacteriota</taxon>
    </lineage>
</organism>